<feature type="domain" description="Beta-lactamase-related" evidence="1">
    <location>
        <begin position="68"/>
        <end position="332"/>
    </location>
</feature>
<organism evidence="2 3">
    <name type="scientific">Aquimarina spongiae</name>
    <dbReference type="NCBI Taxonomy" id="570521"/>
    <lineage>
        <taxon>Bacteria</taxon>
        <taxon>Pseudomonadati</taxon>
        <taxon>Bacteroidota</taxon>
        <taxon>Flavobacteriia</taxon>
        <taxon>Flavobacteriales</taxon>
        <taxon>Flavobacteriaceae</taxon>
        <taxon>Aquimarina</taxon>
    </lineage>
</organism>
<dbReference type="SUPFAM" id="SSF56601">
    <property type="entry name" value="beta-lactamase/transpeptidase-like"/>
    <property type="match status" value="1"/>
</dbReference>
<dbReference type="Pfam" id="PF00144">
    <property type="entry name" value="Beta-lactamase"/>
    <property type="match status" value="1"/>
</dbReference>
<keyword evidence="3" id="KW-1185">Reference proteome</keyword>
<sequence length="359" mass="41336">MKYLRILVAYLIILPLLSYGQQTFEYKQPKMISDGWETENFQKLYSNTSYLFEVLRQLEHNDHKINSFLLIKDGKLLLEEYYNERTIETPQDLRSVTKSIISILMGIAIDKGFVTSIDDPVQQYLPNIQPTKNLNTLKEQITIRHLLTMSSGLDCNDWDKKSKGQEDKVYKKKDWIQYTLDLPMIEKPGVTSTYCTMGVVIAAQIISNASNMSLDQFAKQFLFTPLGIDNVFWKHTSKKEVIHVAKRIQMTPRDMAKIGLLLLNNGKWNNVQVVSKDWIEKSLNTHTKISNIDYGFLWWTIPFGPKTGKVATGNGGQYIMIFKDLNLITVFTGSAYNSQEDKLPFTIMNKAVIHTLLEK</sequence>
<dbReference type="OrthoDB" id="9773047at2"/>
<dbReference type="STRING" id="570521.SAMN04488508_103261"/>
<dbReference type="EMBL" id="FQYP01000003">
    <property type="protein sequence ID" value="SHI81375.1"/>
    <property type="molecule type" value="Genomic_DNA"/>
</dbReference>
<dbReference type="Gene3D" id="3.40.710.10">
    <property type="entry name" value="DD-peptidase/beta-lactamase superfamily"/>
    <property type="match status" value="1"/>
</dbReference>
<reference evidence="3" key="1">
    <citation type="submission" date="2016-11" db="EMBL/GenBank/DDBJ databases">
        <authorList>
            <person name="Varghese N."/>
            <person name="Submissions S."/>
        </authorList>
    </citation>
    <scope>NUCLEOTIDE SEQUENCE [LARGE SCALE GENOMIC DNA]</scope>
    <source>
        <strain evidence="3">DSM 22623</strain>
    </source>
</reference>
<dbReference type="Proteomes" id="UP000184432">
    <property type="component" value="Unassembled WGS sequence"/>
</dbReference>
<dbReference type="PANTHER" id="PTHR43283:SF7">
    <property type="entry name" value="BETA-LACTAMASE-RELATED DOMAIN-CONTAINING PROTEIN"/>
    <property type="match status" value="1"/>
</dbReference>
<evidence type="ECO:0000313" key="2">
    <source>
        <dbReference type="EMBL" id="SHI81375.1"/>
    </source>
</evidence>
<dbReference type="InterPro" id="IPR050789">
    <property type="entry name" value="Diverse_Enzym_Activities"/>
</dbReference>
<name>A0A1M6E7F9_9FLAO</name>
<dbReference type="RefSeq" id="WP_073315607.1">
    <property type="nucleotide sequence ID" value="NZ_FQYP01000003.1"/>
</dbReference>
<evidence type="ECO:0000313" key="3">
    <source>
        <dbReference type="Proteomes" id="UP000184432"/>
    </source>
</evidence>
<dbReference type="InterPro" id="IPR012338">
    <property type="entry name" value="Beta-lactam/transpept-like"/>
</dbReference>
<evidence type="ECO:0000259" key="1">
    <source>
        <dbReference type="Pfam" id="PF00144"/>
    </source>
</evidence>
<dbReference type="InterPro" id="IPR001466">
    <property type="entry name" value="Beta-lactam-related"/>
</dbReference>
<gene>
    <name evidence="2" type="ORF">SAMN04488508_103261</name>
</gene>
<protein>
    <submittedName>
        <fullName evidence="2">CubicO group peptidase, beta-lactamase class C family</fullName>
    </submittedName>
</protein>
<accession>A0A1M6E7F9</accession>
<dbReference type="AlphaFoldDB" id="A0A1M6E7F9"/>
<dbReference type="PANTHER" id="PTHR43283">
    <property type="entry name" value="BETA-LACTAMASE-RELATED"/>
    <property type="match status" value="1"/>
</dbReference>
<proteinExistence type="predicted"/>